<protein>
    <submittedName>
        <fullName evidence="2">DNA-directed RNA polymerase subunit alpha</fullName>
        <ecNumber evidence="2">2.7.7.6</ecNumber>
    </submittedName>
</protein>
<evidence type="ECO:0000259" key="1">
    <source>
        <dbReference type="Pfam" id="PF03118"/>
    </source>
</evidence>
<keyword evidence="2" id="KW-0240">DNA-directed RNA polymerase</keyword>
<gene>
    <name evidence="2" type="primary">MCYN0057_1</name>
    <name evidence="2" type="ORF">NCTC10124_01243</name>
</gene>
<dbReference type="EC" id="2.7.7.6" evidence="2"/>
<sequence>MEIRLLNLSMRSQNALAKSGIKTLNELASYPIEKLKEIKNLGEKSREEIIRKLNEYGKLKN</sequence>
<dbReference type="SUPFAM" id="SSF47789">
    <property type="entry name" value="C-terminal domain of RNA polymerase alpha subunit"/>
    <property type="match status" value="1"/>
</dbReference>
<dbReference type="Gene3D" id="1.10.150.20">
    <property type="entry name" value="5' to 3' exonuclease, C-terminal subdomain"/>
    <property type="match status" value="1"/>
</dbReference>
<name>A0A3B0PBR3_MYCSY</name>
<organism evidence="2 3">
    <name type="scientific">Mycoplasmopsis synoviae</name>
    <name type="common">Mycoplasma synoviae</name>
    <dbReference type="NCBI Taxonomy" id="2109"/>
    <lineage>
        <taxon>Bacteria</taxon>
        <taxon>Bacillati</taxon>
        <taxon>Mycoplasmatota</taxon>
        <taxon>Mycoplasmoidales</taxon>
        <taxon>Metamycoplasmataceae</taxon>
        <taxon>Mycoplasmopsis</taxon>
    </lineage>
</organism>
<accession>A0A3B0PBR3</accession>
<dbReference type="GO" id="GO:0000428">
    <property type="term" value="C:DNA-directed RNA polymerase complex"/>
    <property type="evidence" value="ECO:0007669"/>
    <property type="project" value="UniProtKB-KW"/>
</dbReference>
<reference evidence="3" key="1">
    <citation type="submission" date="2018-06" db="EMBL/GenBank/DDBJ databases">
        <authorList>
            <consortium name="Pathogen Informatics"/>
        </authorList>
    </citation>
    <scope>NUCLEOTIDE SEQUENCE [LARGE SCALE GENOMIC DNA]</scope>
    <source>
        <strain evidence="3">NCTC10124</strain>
    </source>
</reference>
<evidence type="ECO:0000313" key="3">
    <source>
        <dbReference type="Proteomes" id="UP000259328"/>
    </source>
</evidence>
<dbReference type="AlphaFoldDB" id="A0A3B0PBR3"/>
<dbReference type="Proteomes" id="UP000259328">
    <property type="component" value="Chromosome"/>
</dbReference>
<dbReference type="GO" id="GO:0003677">
    <property type="term" value="F:DNA binding"/>
    <property type="evidence" value="ECO:0007669"/>
    <property type="project" value="InterPro"/>
</dbReference>
<keyword evidence="2" id="KW-0548">Nucleotidyltransferase</keyword>
<dbReference type="InterPro" id="IPR011260">
    <property type="entry name" value="RNAP_asu_C"/>
</dbReference>
<dbReference type="GO" id="GO:0006351">
    <property type="term" value="P:DNA-templated transcription"/>
    <property type="evidence" value="ECO:0007669"/>
    <property type="project" value="InterPro"/>
</dbReference>
<dbReference type="GO" id="GO:0003899">
    <property type="term" value="F:DNA-directed RNA polymerase activity"/>
    <property type="evidence" value="ECO:0007669"/>
    <property type="project" value="UniProtKB-EC"/>
</dbReference>
<dbReference type="EMBL" id="LS991953">
    <property type="protein sequence ID" value="SYV93490.1"/>
    <property type="molecule type" value="Genomic_DNA"/>
</dbReference>
<keyword evidence="2" id="KW-0808">Transferase</keyword>
<evidence type="ECO:0000313" key="2">
    <source>
        <dbReference type="EMBL" id="SYV93490.1"/>
    </source>
</evidence>
<keyword evidence="2" id="KW-0804">Transcription</keyword>
<feature type="domain" description="RNA polymerase alpha subunit C-terminal" evidence="1">
    <location>
        <begin position="2"/>
        <end position="55"/>
    </location>
</feature>
<proteinExistence type="predicted"/>
<dbReference type="Pfam" id="PF03118">
    <property type="entry name" value="RNA_pol_A_CTD"/>
    <property type="match status" value="1"/>
</dbReference>